<feature type="DNA-binding region" description="H-T-H motif" evidence="2">
    <location>
        <begin position="45"/>
        <end position="64"/>
    </location>
</feature>
<sequence length="218" mass="25495">MHPCKYNKVTRKITNGTVRNKERTKNKLIDSVGEIIAQEGFSCITVSNIARYVKHDKKLIYEYFGGGDELVKEYFNARNFGDLSPIEIKSTKNNSKSNSEKDRIYQLLENQFDSLIEDPEMRGVIAWELSEHRQQLKEQVREREESRKQLFNKENRDHGKDPDKNKQAIEAILMSSIYYLTLNAHKNGNTFNGIDLKKKKGQQEIKDAMKQILEWTYS</sequence>
<evidence type="ECO:0000313" key="6">
    <source>
        <dbReference type="Proteomes" id="UP000236413"/>
    </source>
</evidence>
<protein>
    <submittedName>
        <fullName evidence="5">TetR/AcrR family transcriptional regulator</fullName>
    </submittedName>
</protein>
<name>A0A316WRZ2_9FLAO</name>
<proteinExistence type="predicted"/>
<feature type="domain" description="HTH tetR-type" evidence="4">
    <location>
        <begin position="22"/>
        <end position="82"/>
    </location>
</feature>
<gene>
    <name evidence="5" type="ORF">C1634_006240</name>
</gene>
<evidence type="ECO:0000256" key="3">
    <source>
        <dbReference type="SAM" id="MobiDB-lite"/>
    </source>
</evidence>
<evidence type="ECO:0000259" key="4">
    <source>
        <dbReference type="PROSITE" id="PS50977"/>
    </source>
</evidence>
<dbReference type="EMBL" id="PPEG02000002">
    <property type="protein sequence ID" value="PWN64191.1"/>
    <property type="molecule type" value="Genomic_DNA"/>
</dbReference>
<dbReference type="InterPro" id="IPR001647">
    <property type="entry name" value="HTH_TetR"/>
</dbReference>
<dbReference type="InterPro" id="IPR009057">
    <property type="entry name" value="Homeodomain-like_sf"/>
</dbReference>
<evidence type="ECO:0000313" key="5">
    <source>
        <dbReference type="EMBL" id="PWN64191.1"/>
    </source>
</evidence>
<dbReference type="Proteomes" id="UP000236413">
    <property type="component" value="Unassembled WGS sequence"/>
</dbReference>
<keyword evidence="1 2" id="KW-0238">DNA-binding</keyword>
<dbReference type="SUPFAM" id="SSF46689">
    <property type="entry name" value="Homeodomain-like"/>
    <property type="match status" value="1"/>
</dbReference>
<evidence type="ECO:0000256" key="2">
    <source>
        <dbReference type="PROSITE-ProRule" id="PRU00335"/>
    </source>
</evidence>
<dbReference type="PROSITE" id="PS50977">
    <property type="entry name" value="HTH_TETR_2"/>
    <property type="match status" value="1"/>
</dbReference>
<feature type="region of interest" description="Disordered" evidence="3">
    <location>
        <begin position="142"/>
        <end position="165"/>
    </location>
</feature>
<organism evidence="5 6">
    <name type="scientific">Chryseobacterium viscerum</name>
    <dbReference type="NCBI Taxonomy" id="1037377"/>
    <lineage>
        <taxon>Bacteria</taxon>
        <taxon>Pseudomonadati</taxon>
        <taxon>Bacteroidota</taxon>
        <taxon>Flavobacteriia</taxon>
        <taxon>Flavobacteriales</taxon>
        <taxon>Weeksellaceae</taxon>
        <taxon>Chryseobacterium group</taxon>
        <taxon>Chryseobacterium</taxon>
    </lineage>
</organism>
<dbReference type="GO" id="GO:0003677">
    <property type="term" value="F:DNA binding"/>
    <property type="evidence" value="ECO:0007669"/>
    <property type="project" value="UniProtKB-UniRule"/>
</dbReference>
<evidence type="ECO:0000256" key="1">
    <source>
        <dbReference type="ARBA" id="ARBA00023125"/>
    </source>
</evidence>
<dbReference type="AlphaFoldDB" id="A0A316WRZ2"/>
<comment type="caution">
    <text evidence="5">The sequence shown here is derived from an EMBL/GenBank/DDBJ whole genome shotgun (WGS) entry which is preliminary data.</text>
</comment>
<accession>A0A316WRZ2</accession>
<dbReference type="Gene3D" id="1.10.357.10">
    <property type="entry name" value="Tetracycline Repressor, domain 2"/>
    <property type="match status" value="1"/>
</dbReference>
<reference evidence="5 6" key="1">
    <citation type="submission" date="2018-04" db="EMBL/GenBank/DDBJ databases">
        <title>Chryseobacterium oncorhynchi 701B-08T from rainbow trout, and Chryseobacterium viscerum 687B-08T from diseased fish.</title>
        <authorList>
            <person name="Jeong J.-J."/>
            <person name="Lee Y.J."/>
            <person name="Pathiraja D."/>
            <person name="Park B."/>
            <person name="Choi I.-G."/>
            <person name="Kim K.D."/>
        </authorList>
    </citation>
    <scope>NUCLEOTIDE SEQUENCE [LARGE SCALE GENOMIC DNA]</scope>
    <source>
        <strain evidence="5 6">687B-08</strain>
    </source>
</reference>